<evidence type="ECO:0000259" key="9">
    <source>
        <dbReference type="Pfam" id="PF07631"/>
    </source>
</evidence>
<feature type="signal peptide" evidence="5">
    <location>
        <begin position="1"/>
        <end position="19"/>
    </location>
</feature>
<organism evidence="12 13">
    <name type="scientific">Urbifossiella limnaea</name>
    <dbReference type="NCBI Taxonomy" id="2528023"/>
    <lineage>
        <taxon>Bacteria</taxon>
        <taxon>Pseudomonadati</taxon>
        <taxon>Planctomycetota</taxon>
        <taxon>Planctomycetia</taxon>
        <taxon>Gemmatales</taxon>
        <taxon>Gemmataceae</taxon>
        <taxon>Urbifossiella</taxon>
    </lineage>
</organism>
<feature type="domain" description="DUF1585" evidence="6">
    <location>
        <begin position="556"/>
        <end position="627"/>
    </location>
</feature>
<evidence type="ECO:0000256" key="3">
    <source>
        <dbReference type="ARBA" id="ARBA00023004"/>
    </source>
</evidence>
<evidence type="ECO:0000259" key="7">
    <source>
        <dbReference type="Pfam" id="PF07626"/>
    </source>
</evidence>
<evidence type="ECO:0000256" key="5">
    <source>
        <dbReference type="SAM" id="SignalP"/>
    </source>
</evidence>
<evidence type="ECO:0000259" key="11">
    <source>
        <dbReference type="Pfam" id="PF13442"/>
    </source>
</evidence>
<feature type="domain" description="DUF1595" evidence="10">
    <location>
        <begin position="229"/>
        <end position="289"/>
    </location>
</feature>
<dbReference type="InterPro" id="IPR013042">
    <property type="entry name" value="DUF1592"/>
</dbReference>
<dbReference type="Pfam" id="PF13442">
    <property type="entry name" value="Cytochrome_CBB3"/>
    <property type="match status" value="1"/>
</dbReference>
<sequence length="635" mass="69224" precursor="true">MPQRHLFPAFLAAAVGWLAASPTPVQPPPATGGFADVRAHVTELCGRCHGEKTSKGGVNLAPFADEATVLRERKLWRAVAEQLKSGEMPPEGAKQPTAEQRTELVKWVTSRLDAADEQDRRRPDPGRSVVRRLNRYEYNRTVRDLLGVDLDAAGAVGITDDVAGEAFDNLAAALTVTDALVEKHFAAADLIVDALYATAPKKGAKAGKGPTPFERVFPDTAGLRPRDAARRVIEPLARRAYRRPVEARELDRLLTVFDRAAAGGADLPTALRPVLKALLVSPNFLLRVERDRPGADAYRASGHELATRLSYFLWSTMPDAELFAAADRGELNDTAGVEKQARRMLADPKAEALTESFAAQWLHLRKLPDARPSVEFFPTFTPQLRRAMHDEAARFFDGLRTEDRSILELLDADYTYVNADLARHYGIPGVSGPELRKVKHADATRGGVLGMGAVLAVTSHTSRTSPTLRGKYVLDVILGTPPPPPPPDAGQLDEAKKGKDAMTFREQLANHAARPACAGCHAKIDPLGFGLENFDAVGRFRKSGKGIDATGKLPGGEAFDGAREMRQVLLKRKDRFAENLTEKLLSYALGRELAAPDAAAVRAITAELKDGFKFSTLVLGVVRSYPFGHRRNERD</sequence>
<dbReference type="EMBL" id="CP036273">
    <property type="protein sequence ID" value="QDU20281.1"/>
    <property type="molecule type" value="Genomic_DNA"/>
</dbReference>
<dbReference type="Proteomes" id="UP000319576">
    <property type="component" value="Chromosome"/>
</dbReference>
<dbReference type="Pfam" id="PF07627">
    <property type="entry name" value="PSCyt3"/>
    <property type="match status" value="1"/>
</dbReference>
<dbReference type="KEGG" id="uli:ETAA1_22270"/>
<evidence type="ECO:0008006" key="14">
    <source>
        <dbReference type="Google" id="ProtNLM"/>
    </source>
</evidence>
<dbReference type="Pfam" id="PF07631">
    <property type="entry name" value="PSD4"/>
    <property type="match status" value="1"/>
</dbReference>
<evidence type="ECO:0000313" key="12">
    <source>
        <dbReference type="EMBL" id="QDU20281.1"/>
    </source>
</evidence>
<dbReference type="InterPro" id="IPR011478">
    <property type="entry name" value="DUF1585"/>
</dbReference>
<dbReference type="Pfam" id="PF07637">
    <property type="entry name" value="PSD5"/>
    <property type="match status" value="1"/>
</dbReference>
<reference evidence="12 13" key="1">
    <citation type="submission" date="2019-02" db="EMBL/GenBank/DDBJ databases">
        <title>Deep-cultivation of Planctomycetes and their phenomic and genomic characterization uncovers novel biology.</title>
        <authorList>
            <person name="Wiegand S."/>
            <person name="Jogler M."/>
            <person name="Boedeker C."/>
            <person name="Pinto D."/>
            <person name="Vollmers J."/>
            <person name="Rivas-Marin E."/>
            <person name="Kohn T."/>
            <person name="Peeters S.H."/>
            <person name="Heuer A."/>
            <person name="Rast P."/>
            <person name="Oberbeckmann S."/>
            <person name="Bunk B."/>
            <person name="Jeske O."/>
            <person name="Meyerdierks A."/>
            <person name="Storesund J.E."/>
            <person name="Kallscheuer N."/>
            <person name="Luecker S."/>
            <person name="Lage O.M."/>
            <person name="Pohl T."/>
            <person name="Merkel B.J."/>
            <person name="Hornburger P."/>
            <person name="Mueller R.-W."/>
            <person name="Bruemmer F."/>
            <person name="Labrenz M."/>
            <person name="Spormann A.M."/>
            <person name="Op den Camp H."/>
            <person name="Overmann J."/>
            <person name="Amann R."/>
            <person name="Jetten M.S.M."/>
            <person name="Mascher T."/>
            <person name="Medema M.H."/>
            <person name="Devos D.P."/>
            <person name="Kaster A.-K."/>
            <person name="Ovreas L."/>
            <person name="Rohde M."/>
            <person name="Galperin M.Y."/>
            <person name="Jogler C."/>
        </authorList>
    </citation>
    <scope>NUCLEOTIDE SEQUENCE [LARGE SCALE GENOMIC DNA]</scope>
    <source>
        <strain evidence="12 13">ETA_A1</strain>
    </source>
</reference>
<name>A0A517XRZ0_9BACT</name>
<evidence type="ECO:0000256" key="1">
    <source>
        <dbReference type="ARBA" id="ARBA00022617"/>
    </source>
</evidence>
<feature type="region of interest" description="Disordered" evidence="4">
    <location>
        <begin position="83"/>
        <end position="102"/>
    </location>
</feature>
<dbReference type="Pfam" id="PF07624">
    <property type="entry name" value="PSD2"/>
    <property type="match status" value="1"/>
</dbReference>
<feature type="domain" description="DUF1588" evidence="8">
    <location>
        <begin position="445"/>
        <end position="542"/>
    </location>
</feature>
<dbReference type="GO" id="GO:0009055">
    <property type="term" value="F:electron transfer activity"/>
    <property type="evidence" value="ECO:0007669"/>
    <property type="project" value="InterPro"/>
</dbReference>
<feature type="domain" description="DUF1592" evidence="9">
    <location>
        <begin position="302"/>
        <end position="427"/>
    </location>
</feature>
<dbReference type="InterPro" id="IPR013043">
    <property type="entry name" value="DUF1595"/>
</dbReference>
<accession>A0A517XRZ0</accession>
<keyword evidence="5" id="KW-0732">Signal</keyword>
<dbReference type="Pfam" id="PF07626">
    <property type="entry name" value="PSD3"/>
    <property type="match status" value="1"/>
</dbReference>
<proteinExistence type="predicted"/>
<evidence type="ECO:0000313" key="13">
    <source>
        <dbReference type="Proteomes" id="UP000319576"/>
    </source>
</evidence>
<feature type="domain" description="DUF1587" evidence="7">
    <location>
        <begin position="131"/>
        <end position="194"/>
    </location>
</feature>
<gene>
    <name evidence="12" type="ORF">ETAA1_22270</name>
</gene>
<dbReference type="GO" id="GO:0020037">
    <property type="term" value="F:heme binding"/>
    <property type="evidence" value="ECO:0007669"/>
    <property type="project" value="InterPro"/>
</dbReference>
<evidence type="ECO:0000256" key="2">
    <source>
        <dbReference type="ARBA" id="ARBA00022723"/>
    </source>
</evidence>
<dbReference type="AlphaFoldDB" id="A0A517XRZ0"/>
<keyword evidence="13" id="KW-1185">Reference proteome</keyword>
<dbReference type="InterPro" id="IPR009056">
    <property type="entry name" value="Cyt_c-like_dom"/>
</dbReference>
<dbReference type="SUPFAM" id="SSF46626">
    <property type="entry name" value="Cytochrome c"/>
    <property type="match status" value="1"/>
</dbReference>
<keyword evidence="2" id="KW-0479">Metal-binding</keyword>
<keyword evidence="1" id="KW-0349">Heme</keyword>
<feature type="chain" id="PRO_5021876409" description="DUF1592 domain-containing protein" evidence="5">
    <location>
        <begin position="20"/>
        <end position="635"/>
    </location>
</feature>
<protein>
    <recommendedName>
        <fullName evidence="14">DUF1592 domain-containing protein</fullName>
    </recommendedName>
</protein>
<keyword evidence="3" id="KW-0408">Iron</keyword>
<evidence type="ECO:0000259" key="8">
    <source>
        <dbReference type="Pfam" id="PF07627"/>
    </source>
</evidence>
<dbReference type="InterPro" id="IPR036909">
    <property type="entry name" value="Cyt_c-like_dom_sf"/>
</dbReference>
<evidence type="ECO:0000259" key="10">
    <source>
        <dbReference type="Pfam" id="PF07637"/>
    </source>
</evidence>
<dbReference type="OrthoDB" id="175242at2"/>
<dbReference type="RefSeq" id="WP_145237548.1">
    <property type="nucleotide sequence ID" value="NZ_CP036273.1"/>
</dbReference>
<dbReference type="GO" id="GO:0046872">
    <property type="term" value="F:metal ion binding"/>
    <property type="evidence" value="ECO:0007669"/>
    <property type="project" value="UniProtKB-KW"/>
</dbReference>
<evidence type="ECO:0000256" key="4">
    <source>
        <dbReference type="SAM" id="MobiDB-lite"/>
    </source>
</evidence>
<dbReference type="InterPro" id="IPR013036">
    <property type="entry name" value="DUF1587"/>
</dbReference>
<dbReference type="Gene3D" id="1.10.760.10">
    <property type="entry name" value="Cytochrome c-like domain"/>
    <property type="match status" value="1"/>
</dbReference>
<evidence type="ECO:0000259" key="6">
    <source>
        <dbReference type="Pfam" id="PF07624"/>
    </source>
</evidence>
<feature type="domain" description="Cytochrome c" evidence="11">
    <location>
        <begin position="37"/>
        <end position="108"/>
    </location>
</feature>
<dbReference type="InterPro" id="IPR013039">
    <property type="entry name" value="DUF1588"/>
</dbReference>